<sequence>MTQHNVDLVVLGGGSGGYAAALRAAELGKSVVLIEKDKVGGTCLHRGCIPTKALLHAAEVADAARDAASFGVRARLDGIDAAGLRAYREGIVAKKYKGLQGLINARGITVVEGTGTLASDRTVHVGDDVYAGTDVVLATGSYSRSLPGLEIGGRIITSEQALELDEVPASVVILGGGVIGVEFASVWRSFGVDVTIVEALDHLVPNEDVALSKGLERAFRKRGIASSLGVRFASATQTADAVTVTLEDGKTLTADYLLVAVGRGPATDGLGFEAAGVVVERGFVHTDATLQTDLAHVWAVGDIVRGLQLAHRGFAQGIFVAEQIAGLAPVPVPESQIPRITYCSPEVASVGLTEAQAVAAHGADGVTSYEYSLNGNGKSEIIGTTGLVKVVRAAGGPILGVHLLGDRMGELITEGQLAVAWEAFPDDIAPYIHAHPTQSESLGEAFLALAGKPLHAL</sequence>
<dbReference type="PRINTS" id="PR00368">
    <property type="entry name" value="FADPNR"/>
</dbReference>
<dbReference type="InterPro" id="IPR050151">
    <property type="entry name" value="Class-I_Pyr_Nuc-Dis_Oxidored"/>
</dbReference>
<dbReference type="Pfam" id="PF07992">
    <property type="entry name" value="Pyr_redox_2"/>
    <property type="match status" value="1"/>
</dbReference>
<dbReference type="EMBL" id="BAABAF010000008">
    <property type="protein sequence ID" value="GAA3771225.1"/>
    <property type="molecule type" value="Genomic_DNA"/>
</dbReference>
<dbReference type="PANTHER" id="PTHR22912">
    <property type="entry name" value="DISULFIDE OXIDOREDUCTASE"/>
    <property type="match status" value="1"/>
</dbReference>
<dbReference type="InterPro" id="IPR023753">
    <property type="entry name" value="FAD/NAD-binding_dom"/>
</dbReference>
<dbReference type="PROSITE" id="PS00076">
    <property type="entry name" value="PYRIDINE_REDOX_1"/>
    <property type="match status" value="1"/>
</dbReference>
<dbReference type="Proteomes" id="UP001500540">
    <property type="component" value="Unassembled WGS sequence"/>
</dbReference>
<evidence type="ECO:0000256" key="6">
    <source>
        <dbReference type="ARBA" id="ARBA00022630"/>
    </source>
</evidence>
<organism evidence="16 17">
    <name type="scientific">Microbacterium kribbense</name>
    <dbReference type="NCBI Taxonomy" id="433645"/>
    <lineage>
        <taxon>Bacteria</taxon>
        <taxon>Bacillati</taxon>
        <taxon>Actinomycetota</taxon>
        <taxon>Actinomycetes</taxon>
        <taxon>Micrococcales</taxon>
        <taxon>Microbacteriaceae</taxon>
        <taxon>Microbacterium</taxon>
    </lineage>
</organism>
<keyword evidence="11 13" id="KW-0676">Redox-active center</keyword>
<accession>A0ABP7GUM4</accession>
<dbReference type="NCBIfam" id="TIGR01350">
    <property type="entry name" value="lipoamide_DH"/>
    <property type="match status" value="1"/>
</dbReference>
<dbReference type="PIRSF" id="PIRSF000350">
    <property type="entry name" value="Mercury_reductase_MerA"/>
    <property type="match status" value="1"/>
</dbReference>
<evidence type="ECO:0000256" key="2">
    <source>
        <dbReference type="ARBA" id="ARBA00007532"/>
    </source>
</evidence>
<protein>
    <recommendedName>
        <fullName evidence="4 13">Dihydrolipoyl dehydrogenase</fullName>
        <ecNumber evidence="3 13">1.8.1.4</ecNumber>
    </recommendedName>
</protein>
<proteinExistence type="inferred from homology"/>
<name>A0ABP7GUM4_9MICO</name>
<dbReference type="SUPFAM" id="SSF51905">
    <property type="entry name" value="FAD/NAD(P)-binding domain"/>
    <property type="match status" value="1"/>
</dbReference>
<evidence type="ECO:0000256" key="10">
    <source>
        <dbReference type="ARBA" id="ARBA00023157"/>
    </source>
</evidence>
<evidence type="ECO:0000256" key="3">
    <source>
        <dbReference type="ARBA" id="ARBA00012608"/>
    </source>
</evidence>
<dbReference type="Pfam" id="PF02852">
    <property type="entry name" value="Pyr_redox_dim"/>
    <property type="match status" value="1"/>
</dbReference>
<evidence type="ECO:0000256" key="8">
    <source>
        <dbReference type="ARBA" id="ARBA00023002"/>
    </source>
</evidence>
<dbReference type="PANTHER" id="PTHR22912:SF217">
    <property type="entry name" value="DIHYDROLIPOYL DEHYDROGENASE"/>
    <property type="match status" value="1"/>
</dbReference>
<comment type="miscellaneous">
    <text evidence="13">The active site is a redox-active disulfide bond.</text>
</comment>
<evidence type="ECO:0000259" key="15">
    <source>
        <dbReference type="Pfam" id="PF07992"/>
    </source>
</evidence>
<comment type="cofactor">
    <cofactor evidence="13">
        <name>FAD</name>
        <dbReference type="ChEBI" id="CHEBI:57692"/>
    </cofactor>
    <text evidence="13">Binds 1 FAD per subunit.</text>
</comment>
<comment type="subcellular location">
    <subcellularLocation>
        <location evidence="1">Cytoplasm</location>
    </subcellularLocation>
</comment>
<evidence type="ECO:0000313" key="17">
    <source>
        <dbReference type="Proteomes" id="UP001500540"/>
    </source>
</evidence>
<keyword evidence="5" id="KW-0963">Cytoplasm</keyword>
<gene>
    <name evidence="16" type="primary">lpdA_1</name>
    <name evidence="16" type="ORF">GCM10022240_24240</name>
</gene>
<evidence type="ECO:0000256" key="9">
    <source>
        <dbReference type="ARBA" id="ARBA00023027"/>
    </source>
</evidence>
<dbReference type="EC" id="1.8.1.4" evidence="3 13"/>
<dbReference type="Gene3D" id="3.30.390.30">
    <property type="match status" value="1"/>
</dbReference>
<dbReference type="RefSeq" id="WP_344783954.1">
    <property type="nucleotide sequence ID" value="NZ_BAABAF010000008.1"/>
</dbReference>
<dbReference type="InterPro" id="IPR016156">
    <property type="entry name" value="FAD/NAD-linked_Rdtase_dimer_sf"/>
</dbReference>
<feature type="domain" description="Pyridine nucleotide-disulphide oxidoreductase dimerisation" evidence="14">
    <location>
        <begin position="337"/>
        <end position="445"/>
    </location>
</feature>
<evidence type="ECO:0000256" key="1">
    <source>
        <dbReference type="ARBA" id="ARBA00004496"/>
    </source>
</evidence>
<evidence type="ECO:0000313" key="16">
    <source>
        <dbReference type="EMBL" id="GAA3771225.1"/>
    </source>
</evidence>
<dbReference type="PRINTS" id="PR00411">
    <property type="entry name" value="PNDRDTASEI"/>
</dbReference>
<dbReference type="InterPro" id="IPR004099">
    <property type="entry name" value="Pyr_nucl-diS_OxRdtase_dimer"/>
</dbReference>
<evidence type="ECO:0000256" key="13">
    <source>
        <dbReference type="RuleBase" id="RU003692"/>
    </source>
</evidence>
<keyword evidence="9 13" id="KW-0520">NAD</keyword>
<dbReference type="InterPro" id="IPR006258">
    <property type="entry name" value="Lipoamide_DH"/>
</dbReference>
<keyword evidence="7 13" id="KW-0274">FAD</keyword>
<dbReference type="InterPro" id="IPR036188">
    <property type="entry name" value="FAD/NAD-bd_sf"/>
</dbReference>
<evidence type="ECO:0000256" key="11">
    <source>
        <dbReference type="ARBA" id="ARBA00023284"/>
    </source>
</evidence>
<dbReference type="InterPro" id="IPR001100">
    <property type="entry name" value="Pyr_nuc-diS_OxRdtase"/>
</dbReference>
<comment type="catalytic activity">
    <reaction evidence="12 13">
        <text>N(6)-[(R)-dihydrolipoyl]-L-lysyl-[protein] + NAD(+) = N(6)-[(R)-lipoyl]-L-lysyl-[protein] + NADH + H(+)</text>
        <dbReference type="Rhea" id="RHEA:15045"/>
        <dbReference type="Rhea" id="RHEA-COMP:10474"/>
        <dbReference type="Rhea" id="RHEA-COMP:10475"/>
        <dbReference type="ChEBI" id="CHEBI:15378"/>
        <dbReference type="ChEBI" id="CHEBI:57540"/>
        <dbReference type="ChEBI" id="CHEBI:57945"/>
        <dbReference type="ChEBI" id="CHEBI:83099"/>
        <dbReference type="ChEBI" id="CHEBI:83100"/>
        <dbReference type="EC" id="1.8.1.4"/>
    </reaction>
</comment>
<dbReference type="InterPro" id="IPR012999">
    <property type="entry name" value="Pyr_OxRdtase_I_AS"/>
</dbReference>
<dbReference type="Gene3D" id="3.50.50.60">
    <property type="entry name" value="FAD/NAD(P)-binding domain"/>
    <property type="match status" value="2"/>
</dbReference>
<feature type="domain" description="FAD/NAD(P)-binding" evidence="15">
    <location>
        <begin position="7"/>
        <end position="317"/>
    </location>
</feature>
<keyword evidence="8 13" id="KW-0560">Oxidoreductase</keyword>
<keyword evidence="17" id="KW-1185">Reference proteome</keyword>
<evidence type="ECO:0000256" key="4">
    <source>
        <dbReference type="ARBA" id="ARBA00016961"/>
    </source>
</evidence>
<reference evidence="17" key="1">
    <citation type="journal article" date="2019" name="Int. J. Syst. Evol. Microbiol.">
        <title>The Global Catalogue of Microorganisms (GCM) 10K type strain sequencing project: providing services to taxonomists for standard genome sequencing and annotation.</title>
        <authorList>
            <consortium name="The Broad Institute Genomics Platform"/>
            <consortium name="The Broad Institute Genome Sequencing Center for Infectious Disease"/>
            <person name="Wu L."/>
            <person name="Ma J."/>
        </authorList>
    </citation>
    <scope>NUCLEOTIDE SEQUENCE [LARGE SCALE GENOMIC DNA]</scope>
    <source>
        <strain evidence="17">JCM 16950</strain>
    </source>
</reference>
<evidence type="ECO:0000256" key="12">
    <source>
        <dbReference type="ARBA" id="ARBA00049187"/>
    </source>
</evidence>
<comment type="similarity">
    <text evidence="2 13">Belongs to the class-I pyridine nucleotide-disulfide oxidoreductase family.</text>
</comment>
<keyword evidence="6 13" id="KW-0285">Flavoprotein</keyword>
<evidence type="ECO:0000256" key="7">
    <source>
        <dbReference type="ARBA" id="ARBA00022827"/>
    </source>
</evidence>
<evidence type="ECO:0000256" key="5">
    <source>
        <dbReference type="ARBA" id="ARBA00022490"/>
    </source>
</evidence>
<keyword evidence="10" id="KW-1015">Disulfide bond</keyword>
<evidence type="ECO:0000259" key="14">
    <source>
        <dbReference type="Pfam" id="PF02852"/>
    </source>
</evidence>
<dbReference type="SUPFAM" id="SSF55424">
    <property type="entry name" value="FAD/NAD-linked reductases, dimerisation (C-terminal) domain"/>
    <property type="match status" value="1"/>
</dbReference>
<comment type="caution">
    <text evidence="16">The sequence shown here is derived from an EMBL/GenBank/DDBJ whole genome shotgun (WGS) entry which is preliminary data.</text>
</comment>